<dbReference type="Gene3D" id="3.40.50.10610">
    <property type="entry name" value="ABC-type transport auxiliary lipoprotein component"/>
    <property type="match status" value="1"/>
</dbReference>
<evidence type="ECO:0000313" key="3">
    <source>
        <dbReference type="Proteomes" id="UP000808337"/>
    </source>
</evidence>
<accession>A0A9D7XP32</accession>
<organism evidence="2 3">
    <name type="scientific">Candidatus Opimibacter skivensis</name>
    <dbReference type="NCBI Taxonomy" id="2982028"/>
    <lineage>
        <taxon>Bacteria</taxon>
        <taxon>Pseudomonadati</taxon>
        <taxon>Bacteroidota</taxon>
        <taxon>Saprospiria</taxon>
        <taxon>Saprospirales</taxon>
        <taxon>Saprospiraceae</taxon>
        <taxon>Candidatus Opimibacter</taxon>
    </lineage>
</organism>
<name>A0A9D7XP32_9BACT</name>
<comment type="caution">
    <text evidence="2">The sequence shown here is derived from an EMBL/GenBank/DDBJ whole genome shotgun (WGS) entry which is preliminary data.</text>
</comment>
<evidence type="ECO:0008006" key="4">
    <source>
        <dbReference type="Google" id="ProtNLM"/>
    </source>
</evidence>
<dbReference type="EMBL" id="JADKGY010000001">
    <property type="protein sequence ID" value="MBK9981596.1"/>
    <property type="molecule type" value="Genomic_DNA"/>
</dbReference>
<protein>
    <recommendedName>
        <fullName evidence="4">Curli production assembly/transport component CsgG</fullName>
    </recommendedName>
</protein>
<proteinExistence type="predicted"/>
<evidence type="ECO:0000313" key="2">
    <source>
        <dbReference type="EMBL" id="MBK9981596.1"/>
    </source>
</evidence>
<sequence>MKKQFIASIILFGVISSVIAQDDTKSLVLGVLPVTSSSQSGSSYIDNVREKITNAFASKSRFTVVDRSRLDAIYQERNLQKREDFMDGDIVAQGKSIGAQFLVSTNISELTYANVIVQKDKWGIDKAGKVITWKENVPCIDVSMVVNIQLMDVSTGVIKANKNISQTPRYENQTEAHSCILTTLNNIYGYTVVWINEVFPVEMKIIRIETTDKKGLPKTVLVKGGEDMNMQDSRRGTELDVIENEIIQVDGKDLKRAVSVGKVEVESVQGELSVCKIKTGQLAIQQKLNEGKTLYLRIISY</sequence>
<feature type="chain" id="PRO_5039732728" description="Curli production assembly/transport component CsgG" evidence="1">
    <location>
        <begin position="21"/>
        <end position="301"/>
    </location>
</feature>
<evidence type="ECO:0000256" key="1">
    <source>
        <dbReference type="SAM" id="SignalP"/>
    </source>
</evidence>
<dbReference type="Pfam" id="PF13036">
    <property type="entry name" value="LpoB"/>
    <property type="match status" value="1"/>
</dbReference>
<dbReference type="Proteomes" id="UP000808337">
    <property type="component" value="Unassembled WGS sequence"/>
</dbReference>
<feature type="signal peptide" evidence="1">
    <location>
        <begin position="1"/>
        <end position="20"/>
    </location>
</feature>
<dbReference type="AlphaFoldDB" id="A0A9D7XP32"/>
<reference evidence="2 3" key="1">
    <citation type="submission" date="2020-10" db="EMBL/GenBank/DDBJ databases">
        <title>Connecting structure to function with the recovery of over 1000 high-quality activated sludge metagenome-assembled genomes encoding full-length rRNA genes using long-read sequencing.</title>
        <authorList>
            <person name="Singleton C.M."/>
            <person name="Petriglieri F."/>
            <person name="Kristensen J.M."/>
            <person name="Kirkegaard R.H."/>
            <person name="Michaelsen T.Y."/>
            <person name="Andersen M.H."/>
            <person name="Karst S.M."/>
            <person name="Dueholm M.S."/>
            <person name="Nielsen P.H."/>
            <person name="Albertsen M."/>
        </authorList>
    </citation>
    <scope>NUCLEOTIDE SEQUENCE [LARGE SCALE GENOMIC DNA]</scope>
    <source>
        <strain evidence="2">Ribe_18-Q3-R11-54_MAXAC.273</strain>
    </source>
</reference>
<keyword evidence="1" id="KW-0732">Signal</keyword>
<gene>
    <name evidence="2" type="ORF">IPP15_04090</name>
</gene>
<dbReference type="InterPro" id="IPR014094">
    <property type="entry name" value="LpoB"/>
</dbReference>